<keyword evidence="2" id="KW-1185">Reference proteome</keyword>
<evidence type="ECO:0000313" key="1">
    <source>
        <dbReference type="EMBL" id="KAF5559601.1"/>
    </source>
</evidence>
<sequence>MRLIQDEDSDISIDLAVVVGMQHEIWALYTSCLDLLSLGEPQSHSDMTKMLKRKAVSVSGLEEFARKNDDIILQEAIKPDLVGMVRFTSRAATMAWRLLPSPIASARKPPLNDEFASHTNLPTPVLCQYLSSVLSSSKMLRCT</sequence>
<reference evidence="1 2" key="1">
    <citation type="submission" date="2020-05" db="EMBL/GenBank/DDBJ databases">
        <title>Identification and distribution of gene clusters putatively required for synthesis of sphingolipid metabolism inhibitors in phylogenetically diverse species of the filamentous fungus Fusarium.</title>
        <authorList>
            <person name="Kim H.-S."/>
            <person name="Busman M."/>
            <person name="Brown D.W."/>
            <person name="Divon H."/>
            <person name="Uhlig S."/>
            <person name="Proctor R.H."/>
        </authorList>
    </citation>
    <scope>NUCLEOTIDE SEQUENCE [LARGE SCALE GENOMIC DNA]</scope>
    <source>
        <strain evidence="1 2">NRRL 25196</strain>
    </source>
</reference>
<dbReference type="Proteomes" id="UP000574317">
    <property type="component" value="Unassembled WGS sequence"/>
</dbReference>
<protein>
    <submittedName>
        <fullName evidence="1">Uncharacterized protein</fullName>
    </submittedName>
</protein>
<dbReference type="AlphaFoldDB" id="A0A8H5JRY4"/>
<dbReference type="EMBL" id="JAAOAO010000171">
    <property type="protein sequence ID" value="KAF5559601.1"/>
    <property type="molecule type" value="Genomic_DNA"/>
</dbReference>
<gene>
    <name evidence="1" type="ORF">FNAPI_4646</name>
</gene>
<name>A0A8H5JRY4_9HYPO</name>
<comment type="caution">
    <text evidence="1">The sequence shown here is derived from an EMBL/GenBank/DDBJ whole genome shotgun (WGS) entry which is preliminary data.</text>
</comment>
<evidence type="ECO:0000313" key="2">
    <source>
        <dbReference type="Proteomes" id="UP000574317"/>
    </source>
</evidence>
<accession>A0A8H5JRY4</accession>
<proteinExistence type="predicted"/>
<organism evidence="1 2">
    <name type="scientific">Fusarium napiforme</name>
    <dbReference type="NCBI Taxonomy" id="42672"/>
    <lineage>
        <taxon>Eukaryota</taxon>
        <taxon>Fungi</taxon>
        <taxon>Dikarya</taxon>
        <taxon>Ascomycota</taxon>
        <taxon>Pezizomycotina</taxon>
        <taxon>Sordariomycetes</taxon>
        <taxon>Hypocreomycetidae</taxon>
        <taxon>Hypocreales</taxon>
        <taxon>Nectriaceae</taxon>
        <taxon>Fusarium</taxon>
        <taxon>Fusarium fujikuroi species complex</taxon>
    </lineage>
</organism>